<dbReference type="Proteomes" id="UP001157502">
    <property type="component" value="Chromosome 20"/>
</dbReference>
<organism evidence="1 2">
    <name type="scientific">Dallia pectoralis</name>
    <name type="common">Alaska blackfish</name>
    <dbReference type="NCBI Taxonomy" id="75939"/>
    <lineage>
        <taxon>Eukaryota</taxon>
        <taxon>Metazoa</taxon>
        <taxon>Chordata</taxon>
        <taxon>Craniata</taxon>
        <taxon>Vertebrata</taxon>
        <taxon>Euteleostomi</taxon>
        <taxon>Actinopterygii</taxon>
        <taxon>Neopterygii</taxon>
        <taxon>Teleostei</taxon>
        <taxon>Protacanthopterygii</taxon>
        <taxon>Esociformes</taxon>
        <taxon>Umbridae</taxon>
        <taxon>Dallia</taxon>
    </lineage>
</organism>
<sequence length="227" mass="24507">MNATMEAVAFFFGFVSWVMAAVSIHNRYWKIDSDDGAAIITSTIYENLWMSCATDSLGVHDCREFPSLLALSGCVQACRALMIAAIVIGFFGILATLVGLQCSKIGGENYNLKGKIAGVGGVLFLLQGICTMIAVSWYASNIIHDFFNPFYQGTKFEIGDGLFIGWFSGLFAICGGSCLTCACRFGTNEEKVLYPYQPPTRGTVYSAAPGSHPSALTPSQYGRNAYV</sequence>
<accession>A0ACC2FXT8</accession>
<proteinExistence type="predicted"/>
<comment type="caution">
    <text evidence="1">The sequence shown here is derived from an EMBL/GenBank/DDBJ whole genome shotgun (WGS) entry which is preliminary data.</text>
</comment>
<gene>
    <name evidence="1" type="ORF">DPEC_G00234210</name>
</gene>
<name>A0ACC2FXT8_DALPE</name>
<protein>
    <submittedName>
        <fullName evidence="1">Uncharacterized protein</fullName>
    </submittedName>
</protein>
<reference evidence="1" key="1">
    <citation type="submission" date="2021-05" db="EMBL/GenBank/DDBJ databases">
        <authorList>
            <person name="Pan Q."/>
            <person name="Jouanno E."/>
            <person name="Zahm M."/>
            <person name="Klopp C."/>
            <person name="Cabau C."/>
            <person name="Louis A."/>
            <person name="Berthelot C."/>
            <person name="Parey E."/>
            <person name="Roest Crollius H."/>
            <person name="Montfort J."/>
            <person name="Robinson-Rechavi M."/>
            <person name="Bouchez O."/>
            <person name="Lampietro C."/>
            <person name="Lopez Roques C."/>
            <person name="Donnadieu C."/>
            <person name="Postlethwait J."/>
            <person name="Bobe J."/>
            <person name="Dillon D."/>
            <person name="Chandos A."/>
            <person name="von Hippel F."/>
            <person name="Guiguen Y."/>
        </authorList>
    </citation>
    <scope>NUCLEOTIDE SEQUENCE</scope>
    <source>
        <strain evidence="1">YG-Jan2019</strain>
    </source>
</reference>
<keyword evidence="2" id="KW-1185">Reference proteome</keyword>
<dbReference type="EMBL" id="CM055747">
    <property type="protein sequence ID" value="KAJ7996163.1"/>
    <property type="molecule type" value="Genomic_DNA"/>
</dbReference>
<evidence type="ECO:0000313" key="1">
    <source>
        <dbReference type="EMBL" id="KAJ7996163.1"/>
    </source>
</evidence>
<evidence type="ECO:0000313" key="2">
    <source>
        <dbReference type="Proteomes" id="UP001157502"/>
    </source>
</evidence>